<dbReference type="Proteomes" id="UP000176420">
    <property type="component" value="Unassembled WGS sequence"/>
</dbReference>
<dbReference type="Gene3D" id="3.40.50.300">
    <property type="entry name" value="P-loop containing nucleotide triphosphate hydrolases"/>
    <property type="match status" value="1"/>
</dbReference>
<dbReference type="CDD" id="cd03255">
    <property type="entry name" value="ABC_MJ0796_LolCDE_FtsE"/>
    <property type="match status" value="1"/>
</dbReference>
<evidence type="ECO:0000256" key="1">
    <source>
        <dbReference type="ARBA" id="ARBA00022448"/>
    </source>
</evidence>
<dbReference type="Pfam" id="PF00005">
    <property type="entry name" value="ABC_tran"/>
    <property type="match status" value="1"/>
</dbReference>
<dbReference type="PANTHER" id="PTHR24220:SF86">
    <property type="entry name" value="ABC TRANSPORTER ABCH.1"/>
    <property type="match status" value="1"/>
</dbReference>
<dbReference type="InterPro" id="IPR027417">
    <property type="entry name" value="P-loop_NTPase"/>
</dbReference>
<sequence>MTIPNHKIIIKLRGITREYALGKENVLAVLNGIDCEIYQGEFVAIMGPSGSGKSTLLNVIGCLDVPSAGDYWLEGELVSEKTEEELATVRSEKIGFIFQNFNLITEISALENVLVPQLYTTSAKENIEQATMLLEKVGLTERRHHKPAELSGGQRQRVAIARALINNPDIIIADEPTGNLDSKTGREILQLLTELHNNGKTLVLVTHDPAIGKMAERVIYIKDGKIVSEL</sequence>
<dbReference type="InterPro" id="IPR017871">
    <property type="entry name" value="ABC_transporter-like_CS"/>
</dbReference>
<dbReference type="GO" id="GO:0005524">
    <property type="term" value="F:ATP binding"/>
    <property type="evidence" value="ECO:0007669"/>
    <property type="project" value="UniProtKB-KW"/>
</dbReference>
<name>A0A1G2B8U7_9BACT</name>
<evidence type="ECO:0000259" key="4">
    <source>
        <dbReference type="PROSITE" id="PS50893"/>
    </source>
</evidence>
<keyword evidence="2" id="KW-0547">Nucleotide-binding</keyword>
<evidence type="ECO:0000313" key="5">
    <source>
        <dbReference type="EMBL" id="OGY85633.1"/>
    </source>
</evidence>
<dbReference type="GO" id="GO:0016887">
    <property type="term" value="F:ATP hydrolysis activity"/>
    <property type="evidence" value="ECO:0007669"/>
    <property type="project" value="InterPro"/>
</dbReference>
<gene>
    <name evidence="5" type="ORF">A2319_02615</name>
</gene>
<dbReference type="PROSITE" id="PS50893">
    <property type="entry name" value="ABC_TRANSPORTER_2"/>
    <property type="match status" value="1"/>
</dbReference>
<dbReference type="EMBL" id="MHKI01000030">
    <property type="protein sequence ID" value="OGY85633.1"/>
    <property type="molecule type" value="Genomic_DNA"/>
</dbReference>
<keyword evidence="1" id="KW-0813">Transport</keyword>
<dbReference type="SMART" id="SM00382">
    <property type="entry name" value="AAA"/>
    <property type="match status" value="1"/>
</dbReference>
<evidence type="ECO:0000256" key="3">
    <source>
        <dbReference type="ARBA" id="ARBA00022840"/>
    </source>
</evidence>
<dbReference type="PANTHER" id="PTHR24220">
    <property type="entry name" value="IMPORT ATP-BINDING PROTEIN"/>
    <property type="match status" value="1"/>
</dbReference>
<protein>
    <submittedName>
        <fullName evidence="5">Macrolide ABC transporter ATP-binding protein</fullName>
    </submittedName>
</protein>
<dbReference type="GO" id="GO:0005886">
    <property type="term" value="C:plasma membrane"/>
    <property type="evidence" value="ECO:0007669"/>
    <property type="project" value="TreeGrafter"/>
</dbReference>
<dbReference type="InterPro" id="IPR015854">
    <property type="entry name" value="ABC_transpr_LolD-like"/>
</dbReference>
<accession>A0A1G2B8U7</accession>
<dbReference type="FunFam" id="3.40.50.300:FF:000032">
    <property type="entry name" value="Export ABC transporter ATP-binding protein"/>
    <property type="match status" value="1"/>
</dbReference>
<organism evidence="5 6">
    <name type="scientific">Candidatus Kerfeldbacteria bacterium RIFOXYB2_FULL_38_14</name>
    <dbReference type="NCBI Taxonomy" id="1798547"/>
    <lineage>
        <taxon>Bacteria</taxon>
        <taxon>Candidatus Kerfeldiibacteriota</taxon>
    </lineage>
</organism>
<dbReference type="InterPro" id="IPR003439">
    <property type="entry name" value="ABC_transporter-like_ATP-bd"/>
</dbReference>
<evidence type="ECO:0000256" key="2">
    <source>
        <dbReference type="ARBA" id="ARBA00022741"/>
    </source>
</evidence>
<keyword evidence="3 5" id="KW-0067">ATP-binding</keyword>
<feature type="domain" description="ABC transporter" evidence="4">
    <location>
        <begin position="10"/>
        <end position="230"/>
    </location>
</feature>
<dbReference type="AlphaFoldDB" id="A0A1G2B8U7"/>
<dbReference type="GO" id="GO:0098796">
    <property type="term" value="C:membrane protein complex"/>
    <property type="evidence" value="ECO:0007669"/>
    <property type="project" value="UniProtKB-ARBA"/>
</dbReference>
<evidence type="ECO:0000313" key="6">
    <source>
        <dbReference type="Proteomes" id="UP000176420"/>
    </source>
</evidence>
<proteinExistence type="predicted"/>
<reference evidence="5 6" key="1">
    <citation type="journal article" date="2016" name="Nat. Commun.">
        <title>Thousands of microbial genomes shed light on interconnected biogeochemical processes in an aquifer system.</title>
        <authorList>
            <person name="Anantharaman K."/>
            <person name="Brown C.T."/>
            <person name="Hug L.A."/>
            <person name="Sharon I."/>
            <person name="Castelle C.J."/>
            <person name="Probst A.J."/>
            <person name="Thomas B.C."/>
            <person name="Singh A."/>
            <person name="Wilkins M.J."/>
            <person name="Karaoz U."/>
            <person name="Brodie E.L."/>
            <person name="Williams K.H."/>
            <person name="Hubbard S.S."/>
            <person name="Banfield J.F."/>
        </authorList>
    </citation>
    <scope>NUCLEOTIDE SEQUENCE [LARGE SCALE GENOMIC DNA]</scope>
</reference>
<dbReference type="InterPro" id="IPR003593">
    <property type="entry name" value="AAA+_ATPase"/>
</dbReference>
<dbReference type="SUPFAM" id="SSF52540">
    <property type="entry name" value="P-loop containing nucleoside triphosphate hydrolases"/>
    <property type="match status" value="1"/>
</dbReference>
<dbReference type="InterPro" id="IPR017911">
    <property type="entry name" value="MacB-like_ATP-bd"/>
</dbReference>
<dbReference type="GO" id="GO:0022857">
    <property type="term" value="F:transmembrane transporter activity"/>
    <property type="evidence" value="ECO:0007669"/>
    <property type="project" value="UniProtKB-ARBA"/>
</dbReference>
<dbReference type="PROSITE" id="PS00211">
    <property type="entry name" value="ABC_TRANSPORTER_1"/>
    <property type="match status" value="1"/>
</dbReference>
<comment type="caution">
    <text evidence="5">The sequence shown here is derived from an EMBL/GenBank/DDBJ whole genome shotgun (WGS) entry which is preliminary data.</text>
</comment>